<dbReference type="RefSeq" id="WP_190548889.1">
    <property type="nucleotide sequence ID" value="NZ_CAWPNO010000094.1"/>
</dbReference>
<dbReference type="EMBL" id="JACJQH010000059">
    <property type="protein sequence ID" value="MBD2199420.1"/>
    <property type="molecule type" value="Genomic_DNA"/>
</dbReference>
<evidence type="ECO:0000313" key="2">
    <source>
        <dbReference type="Proteomes" id="UP000658514"/>
    </source>
</evidence>
<name>A0ABR8AJK8_9CYAN</name>
<dbReference type="PROSITE" id="PS51257">
    <property type="entry name" value="PROKAR_LIPOPROTEIN"/>
    <property type="match status" value="1"/>
</dbReference>
<keyword evidence="2" id="KW-1185">Reference proteome</keyword>
<comment type="caution">
    <text evidence="1">The sequence shown here is derived from an EMBL/GenBank/DDBJ whole genome shotgun (WGS) entry which is preliminary data.</text>
</comment>
<proteinExistence type="predicted"/>
<evidence type="ECO:0000313" key="1">
    <source>
        <dbReference type="EMBL" id="MBD2199420.1"/>
    </source>
</evidence>
<organism evidence="1 2">
    <name type="scientific">Calothrix parietina FACHB-288</name>
    <dbReference type="NCBI Taxonomy" id="2692896"/>
    <lineage>
        <taxon>Bacteria</taxon>
        <taxon>Bacillati</taxon>
        <taxon>Cyanobacteriota</taxon>
        <taxon>Cyanophyceae</taxon>
        <taxon>Nostocales</taxon>
        <taxon>Calotrichaceae</taxon>
        <taxon>Calothrix</taxon>
    </lineage>
</organism>
<accession>A0ABR8AJK8</accession>
<reference evidence="1 2" key="1">
    <citation type="journal article" date="2020" name="ISME J.">
        <title>Comparative genomics reveals insights into cyanobacterial evolution and habitat adaptation.</title>
        <authorList>
            <person name="Chen M.Y."/>
            <person name="Teng W.K."/>
            <person name="Zhao L."/>
            <person name="Hu C.X."/>
            <person name="Zhou Y.K."/>
            <person name="Han B.P."/>
            <person name="Song L.R."/>
            <person name="Shu W.S."/>
        </authorList>
    </citation>
    <scope>NUCLEOTIDE SEQUENCE [LARGE SCALE GENOMIC DNA]</scope>
    <source>
        <strain evidence="1 2">FACHB-288</strain>
    </source>
</reference>
<protein>
    <recommendedName>
        <fullName evidence="3">Lipoprotein</fullName>
    </recommendedName>
</protein>
<sequence length="154" mass="18243">MWKKQRNLLLLIPLIFLTGCLSLKFGDNYNSEKQQVADVKVIEKWLGAPLPNNYSGLKYEIIADTPDPQVKIAVNVPQEYFQTLVKQNNLVKYDEVKNKLPNDLKPREWQESNQPSDFIDKPLPTTTIWIMKTEFYPKYLWYQQQRLYLVYASR</sequence>
<dbReference type="Proteomes" id="UP000658514">
    <property type="component" value="Unassembled WGS sequence"/>
</dbReference>
<evidence type="ECO:0008006" key="3">
    <source>
        <dbReference type="Google" id="ProtNLM"/>
    </source>
</evidence>
<gene>
    <name evidence="1" type="ORF">H6G24_28730</name>
</gene>